<comment type="caution">
    <text evidence="1">The sequence shown here is derived from an EMBL/GenBank/DDBJ whole genome shotgun (WGS) entry which is preliminary data.</text>
</comment>
<keyword evidence="2" id="KW-1185">Reference proteome</keyword>
<proteinExistence type="predicted"/>
<gene>
    <name evidence="1" type="ORF">DFP72DRAFT_830331</name>
</gene>
<sequence>VTGQAVDKTIKKMASAAGLSKPNSYTTHCYHHGGAQYRFMFAPIGECWTVAHIH</sequence>
<name>A0A8H6LSX3_9AGAR</name>
<dbReference type="EMBL" id="JACGCI010000179">
    <property type="protein sequence ID" value="KAF6742593.1"/>
    <property type="molecule type" value="Genomic_DNA"/>
</dbReference>
<accession>A0A8H6LSX3</accession>
<dbReference type="OrthoDB" id="164951at2759"/>
<dbReference type="AlphaFoldDB" id="A0A8H6LSX3"/>
<feature type="non-terminal residue" evidence="1">
    <location>
        <position position="1"/>
    </location>
</feature>
<evidence type="ECO:0000313" key="1">
    <source>
        <dbReference type="EMBL" id="KAF6742593.1"/>
    </source>
</evidence>
<evidence type="ECO:0000313" key="2">
    <source>
        <dbReference type="Proteomes" id="UP000521943"/>
    </source>
</evidence>
<protein>
    <submittedName>
        <fullName evidence="1">Uncharacterized protein</fullName>
    </submittedName>
</protein>
<dbReference type="Proteomes" id="UP000521943">
    <property type="component" value="Unassembled WGS sequence"/>
</dbReference>
<reference evidence="1 2" key="1">
    <citation type="submission" date="2020-07" db="EMBL/GenBank/DDBJ databases">
        <title>Comparative genomics of pyrophilous fungi reveals a link between fire events and developmental genes.</title>
        <authorList>
            <consortium name="DOE Joint Genome Institute"/>
            <person name="Steindorff A.S."/>
            <person name="Carver A."/>
            <person name="Calhoun S."/>
            <person name="Stillman K."/>
            <person name="Liu H."/>
            <person name="Lipzen A."/>
            <person name="Pangilinan J."/>
            <person name="Labutti K."/>
            <person name="Bruns T.D."/>
            <person name="Grigoriev I.V."/>
        </authorList>
    </citation>
    <scope>NUCLEOTIDE SEQUENCE [LARGE SCALE GENOMIC DNA]</scope>
    <source>
        <strain evidence="1 2">CBS 144469</strain>
    </source>
</reference>
<organism evidence="1 2">
    <name type="scientific">Ephemerocybe angulata</name>
    <dbReference type="NCBI Taxonomy" id="980116"/>
    <lineage>
        <taxon>Eukaryota</taxon>
        <taxon>Fungi</taxon>
        <taxon>Dikarya</taxon>
        <taxon>Basidiomycota</taxon>
        <taxon>Agaricomycotina</taxon>
        <taxon>Agaricomycetes</taxon>
        <taxon>Agaricomycetidae</taxon>
        <taxon>Agaricales</taxon>
        <taxon>Agaricineae</taxon>
        <taxon>Psathyrellaceae</taxon>
        <taxon>Ephemerocybe</taxon>
    </lineage>
</organism>